<keyword evidence="2" id="KW-0472">Membrane</keyword>
<evidence type="ECO:0000256" key="2">
    <source>
        <dbReference type="SAM" id="Phobius"/>
    </source>
</evidence>
<name>A0ABT9IH58_9ACTN</name>
<dbReference type="Pfam" id="PF09656">
    <property type="entry name" value="PGPGW"/>
    <property type="match status" value="1"/>
</dbReference>
<comment type="caution">
    <text evidence="3">The sequence shown here is derived from an EMBL/GenBank/DDBJ whole genome shotgun (WGS) entry which is preliminary data.</text>
</comment>
<proteinExistence type="predicted"/>
<dbReference type="Proteomes" id="UP001233673">
    <property type="component" value="Unassembled WGS sequence"/>
</dbReference>
<organism evidence="3 4">
    <name type="scientific">Blastococcus carthaginiensis</name>
    <dbReference type="NCBI Taxonomy" id="3050034"/>
    <lineage>
        <taxon>Bacteria</taxon>
        <taxon>Bacillati</taxon>
        <taxon>Actinomycetota</taxon>
        <taxon>Actinomycetes</taxon>
        <taxon>Geodermatophilales</taxon>
        <taxon>Geodermatophilaceae</taxon>
        <taxon>Blastococcus</taxon>
    </lineage>
</organism>
<feature type="transmembrane region" description="Helical" evidence="2">
    <location>
        <begin position="140"/>
        <end position="162"/>
    </location>
</feature>
<feature type="transmembrane region" description="Helical" evidence="2">
    <location>
        <begin position="102"/>
        <end position="119"/>
    </location>
</feature>
<protein>
    <submittedName>
        <fullName evidence="3">PGPGW domain-containing protein</fullName>
    </submittedName>
</protein>
<evidence type="ECO:0000313" key="4">
    <source>
        <dbReference type="Proteomes" id="UP001233673"/>
    </source>
</evidence>
<reference evidence="4" key="1">
    <citation type="submission" date="2023-05" db="EMBL/GenBank/DDBJ databases">
        <title>Draft genome of Pseudofrankia sp. BMG5.37.</title>
        <authorList>
            <person name="Gtari M."/>
            <person name="Ghodhbane F."/>
            <person name="Sbissi I."/>
        </authorList>
    </citation>
    <scope>NUCLEOTIDE SEQUENCE [LARGE SCALE GENOMIC DNA]</scope>
    <source>
        <strain evidence="4">BMG 814</strain>
    </source>
</reference>
<evidence type="ECO:0000313" key="3">
    <source>
        <dbReference type="EMBL" id="MDP5184479.1"/>
    </source>
</evidence>
<keyword evidence="2" id="KW-0812">Transmembrane</keyword>
<evidence type="ECO:0000256" key="1">
    <source>
        <dbReference type="SAM" id="MobiDB-lite"/>
    </source>
</evidence>
<keyword evidence="4" id="KW-1185">Reference proteome</keyword>
<accession>A0ABT9IH58</accession>
<feature type="region of interest" description="Disordered" evidence="1">
    <location>
        <begin position="1"/>
        <end position="21"/>
    </location>
</feature>
<sequence length="177" mass="18735">MGAPVPSTPQTTRPADHRPADHRFAGNRAAEQSAAGGSGSTLCVHCSDGLGEPRPVEPGSFRARVHSNPTVAIAYRVAVFTAGLLLVLIGLALTVLPGPLTIPPVLAGLWVWSTEFAWARRFFTTFKRKARDAWRHARQHPVSSTAVTVGGLALAGVVFWAVGHYQLVDRVVAALGG</sequence>
<dbReference type="EMBL" id="JASNFN010000024">
    <property type="protein sequence ID" value="MDP5184479.1"/>
    <property type="molecule type" value="Genomic_DNA"/>
</dbReference>
<keyword evidence="2" id="KW-1133">Transmembrane helix</keyword>
<gene>
    <name evidence="3" type="ORF">QOZ88_17725</name>
</gene>
<feature type="transmembrane region" description="Helical" evidence="2">
    <location>
        <begin position="73"/>
        <end position="96"/>
    </location>
</feature>
<dbReference type="InterPro" id="IPR019099">
    <property type="entry name" value="Uncharacterised_PGPGW_TM"/>
</dbReference>